<dbReference type="GO" id="GO:0006281">
    <property type="term" value="P:DNA repair"/>
    <property type="evidence" value="ECO:0007669"/>
    <property type="project" value="InterPro"/>
</dbReference>
<keyword evidence="2" id="KW-0067">ATP-binding</keyword>
<dbReference type="PANTHER" id="PTHR43788:SF6">
    <property type="entry name" value="DNA HELICASE B"/>
    <property type="match status" value="1"/>
</dbReference>
<dbReference type="GO" id="GO:0043139">
    <property type="term" value="F:5'-3' DNA helicase activity"/>
    <property type="evidence" value="ECO:0007669"/>
    <property type="project" value="InterPro"/>
</dbReference>
<organism evidence="5 6">
    <name type="scientific">Uabimicrobium amorphum</name>
    <dbReference type="NCBI Taxonomy" id="2596890"/>
    <lineage>
        <taxon>Bacteria</taxon>
        <taxon>Pseudomonadati</taxon>
        <taxon>Planctomycetota</taxon>
        <taxon>Candidatus Uabimicrobiia</taxon>
        <taxon>Candidatus Uabimicrobiales</taxon>
        <taxon>Candidatus Uabimicrobiaceae</taxon>
        <taxon>Candidatus Uabimicrobium</taxon>
    </lineage>
</organism>
<dbReference type="InterPro" id="IPR006345">
    <property type="entry name" value="RecD2"/>
</dbReference>
<sequence length="719" mass="80805">MLTVANTKIENLEGVLESVIYTSEETHFTVARFTYKESEPSITIVGNIFSANVGEKLRLSGVWKKHAKYGVQLEIERFEVILPTQKESIEKYLASGIVTGIGPSLAKRIVKHFGDSTFDILDNKPERMQEVQGIGKKKAAEIENSWKSQRNRHEMMLFLTSHGIKGSRAAKIYKKYGGNLVVMIKNNPYRLAVDIDGIGFLTADKIAREVGIPEDDPERIQAAIMHIMGEASSQGHCYLPQEILIDRTYNLLKVDPCLIGEVLQKNIHEEKLVAIEDPENPVYLKRIYFCETQVARYLRSIMRTSFSIEIPQFAKVIHHIKKTMNVELHPEQKRALELSLSNKVSLITGGPGVGKTTIIKALVSVLQRNDHRIALAAPTGRAAKRLSEASGSPASTIHRLLHYNPHENAFEYNKDQPLEIDWLIIDETSMMDISLSYHLLSAVPPGAAITFVGDCDQLPSVGPGNFLGDLIAYDGMPLTRLTHIYRQSTDSSIVRTAHQINSGSLPQIANSEKSDIFFLPTEDAQQGAEMITNLVTERLPKKYGFNPMHDIQTLVPMYRGEVGADNLNALLSQSLNTSQKKISTGKFREGDKVMQISNNYEKDVYNGDIGIIRSVNRVDHTFSIAFDHREVTYEFSELEQLVLAYAISIHKSQGSEYPVVVIPIFTQHYIMLQRNLLYTAITRGKKMVIIVGSWRALGIAVRNVESRTRYTKLTHWLST</sequence>
<dbReference type="InterPro" id="IPR010994">
    <property type="entry name" value="RuvA_2-like"/>
</dbReference>
<dbReference type="InterPro" id="IPR003583">
    <property type="entry name" value="Hlx-hairpin-Hlx_DNA-bd_motif"/>
</dbReference>
<evidence type="ECO:0000256" key="2">
    <source>
        <dbReference type="ARBA" id="ARBA00022840"/>
    </source>
</evidence>
<dbReference type="InterPro" id="IPR029493">
    <property type="entry name" value="RecD2-like_HHH"/>
</dbReference>
<dbReference type="InterPro" id="IPR050534">
    <property type="entry name" value="Coronavir_polyprotein_1ab"/>
</dbReference>
<reference evidence="5 6" key="1">
    <citation type="submission" date="2019-08" db="EMBL/GenBank/DDBJ databases">
        <title>Complete genome sequence of Candidatus Uab amorphum.</title>
        <authorList>
            <person name="Shiratori T."/>
            <person name="Suzuki S."/>
            <person name="Kakizawa Y."/>
            <person name="Ishida K."/>
        </authorList>
    </citation>
    <scope>NUCLEOTIDE SEQUENCE [LARGE SCALE GENOMIC DNA]</scope>
    <source>
        <strain evidence="5 6">SRT547</strain>
    </source>
</reference>
<name>A0A5S9F4T1_UABAM</name>
<feature type="domain" description="Helix-hairpin-helix DNA-binding motif class 1" evidence="3">
    <location>
        <begin position="190"/>
        <end position="209"/>
    </location>
</feature>
<dbReference type="GO" id="GO:0009338">
    <property type="term" value="C:exodeoxyribonuclease V complex"/>
    <property type="evidence" value="ECO:0007669"/>
    <property type="project" value="TreeGrafter"/>
</dbReference>
<dbReference type="Gene3D" id="3.40.50.300">
    <property type="entry name" value="P-loop containing nucleotide triphosphate hydrolases"/>
    <property type="match status" value="2"/>
</dbReference>
<dbReference type="SMART" id="SM00278">
    <property type="entry name" value="HhH1"/>
    <property type="match status" value="4"/>
</dbReference>
<dbReference type="InterPro" id="IPR027785">
    <property type="entry name" value="UvrD-like_helicase_C"/>
</dbReference>
<dbReference type="GO" id="GO:0003677">
    <property type="term" value="F:DNA binding"/>
    <property type="evidence" value="ECO:0007669"/>
    <property type="project" value="InterPro"/>
</dbReference>
<proteinExistence type="inferred from homology"/>
<evidence type="ECO:0000259" key="4">
    <source>
        <dbReference type="SMART" id="SM00382"/>
    </source>
</evidence>
<dbReference type="NCBIfam" id="TIGR01448">
    <property type="entry name" value="recD_rel"/>
    <property type="match status" value="1"/>
</dbReference>
<dbReference type="CDD" id="cd18809">
    <property type="entry name" value="SF1_C_RecD"/>
    <property type="match status" value="1"/>
</dbReference>
<dbReference type="InterPro" id="IPR027417">
    <property type="entry name" value="P-loop_NTPase"/>
</dbReference>
<dbReference type="Pfam" id="PF18335">
    <property type="entry name" value="SH3_13"/>
    <property type="match status" value="1"/>
</dbReference>
<dbReference type="Pfam" id="PF14520">
    <property type="entry name" value="HHH_5"/>
    <property type="match status" value="1"/>
</dbReference>
<dbReference type="HAMAP" id="MF_01488">
    <property type="entry name" value="RecD2"/>
    <property type="match status" value="1"/>
</dbReference>
<dbReference type="SUPFAM" id="SSF47781">
    <property type="entry name" value="RuvA domain 2-like"/>
    <property type="match status" value="1"/>
</dbReference>
<dbReference type="SUPFAM" id="SSF52540">
    <property type="entry name" value="P-loop containing nucleoside triphosphate hydrolases"/>
    <property type="match status" value="1"/>
</dbReference>
<evidence type="ECO:0000256" key="1">
    <source>
        <dbReference type="ARBA" id="ARBA00022741"/>
    </source>
</evidence>
<dbReference type="Gene3D" id="1.10.10.2220">
    <property type="match status" value="1"/>
</dbReference>
<dbReference type="InterPro" id="IPR041451">
    <property type="entry name" value="RecD2_SH13"/>
</dbReference>
<gene>
    <name evidence="5" type="ORF">UABAM_04274</name>
</gene>
<dbReference type="CDD" id="cd17933">
    <property type="entry name" value="DEXSc_RecD-like"/>
    <property type="match status" value="1"/>
</dbReference>
<dbReference type="RefSeq" id="WP_151969981.1">
    <property type="nucleotide sequence ID" value="NZ_AP019860.1"/>
</dbReference>
<accession>A0A5S9F4T1</accession>
<dbReference type="Gene3D" id="2.30.30.940">
    <property type="match status" value="1"/>
</dbReference>
<dbReference type="Pfam" id="PF14490">
    <property type="entry name" value="HHH_RecD2"/>
    <property type="match status" value="1"/>
</dbReference>
<feature type="domain" description="Helix-hairpin-helix DNA-binding motif class 1" evidence="3">
    <location>
        <begin position="345"/>
        <end position="364"/>
    </location>
</feature>
<feature type="domain" description="Helix-hairpin-helix DNA-binding motif class 1" evidence="3">
    <location>
        <begin position="91"/>
        <end position="112"/>
    </location>
</feature>
<dbReference type="Pfam" id="PF13245">
    <property type="entry name" value="AAA_19"/>
    <property type="match status" value="1"/>
</dbReference>
<keyword evidence="1" id="KW-0547">Nucleotide-binding</keyword>
<feature type="domain" description="Helix-hairpin-helix DNA-binding motif class 1" evidence="3">
    <location>
        <begin position="126"/>
        <end position="145"/>
    </location>
</feature>
<dbReference type="KEGG" id="uam:UABAM_04274"/>
<dbReference type="InterPro" id="IPR003593">
    <property type="entry name" value="AAA+_ATPase"/>
</dbReference>
<evidence type="ECO:0000313" key="6">
    <source>
        <dbReference type="Proteomes" id="UP000326354"/>
    </source>
</evidence>
<dbReference type="OrthoDB" id="9803432at2"/>
<dbReference type="InterPro" id="IPR055446">
    <property type="entry name" value="RecD2_N_OB"/>
</dbReference>
<dbReference type="Gene3D" id="1.10.150.20">
    <property type="entry name" value="5' to 3' exonuclease, C-terminal subdomain"/>
    <property type="match status" value="1"/>
</dbReference>
<keyword evidence="5" id="KW-0378">Hydrolase</keyword>
<dbReference type="AlphaFoldDB" id="A0A5S9F4T1"/>
<dbReference type="PANTHER" id="PTHR43788">
    <property type="entry name" value="DNA2/NAM7 HELICASE FAMILY MEMBER"/>
    <property type="match status" value="1"/>
</dbReference>
<dbReference type="Pfam" id="PF23139">
    <property type="entry name" value="OB_YrrC"/>
    <property type="match status" value="1"/>
</dbReference>
<keyword evidence="6" id="KW-1185">Reference proteome</keyword>
<evidence type="ECO:0000313" key="5">
    <source>
        <dbReference type="EMBL" id="BBM85892.1"/>
    </source>
</evidence>
<evidence type="ECO:0000259" key="3">
    <source>
        <dbReference type="SMART" id="SM00278"/>
    </source>
</evidence>
<protein>
    <submittedName>
        <fullName evidence="5">ATP-dependent RecD-like DNA helicase</fullName>
    </submittedName>
</protein>
<dbReference type="GO" id="GO:0006310">
    <property type="term" value="P:DNA recombination"/>
    <property type="evidence" value="ECO:0007669"/>
    <property type="project" value="InterPro"/>
</dbReference>
<dbReference type="GO" id="GO:0017116">
    <property type="term" value="F:single-stranded DNA helicase activity"/>
    <property type="evidence" value="ECO:0007669"/>
    <property type="project" value="TreeGrafter"/>
</dbReference>
<dbReference type="Proteomes" id="UP000326354">
    <property type="component" value="Chromosome"/>
</dbReference>
<keyword evidence="5" id="KW-0347">Helicase</keyword>
<dbReference type="SMART" id="SM00382">
    <property type="entry name" value="AAA"/>
    <property type="match status" value="1"/>
</dbReference>
<dbReference type="Pfam" id="PF13538">
    <property type="entry name" value="UvrD_C_2"/>
    <property type="match status" value="1"/>
</dbReference>
<feature type="domain" description="AAA+ ATPase" evidence="4">
    <location>
        <begin position="341"/>
        <end position="488"/>
    </location>
</feature>
<dbReference type="EMBL" id="AP019860">
    <property type="protein sequence ID" value="BBM85892.1"/>
    <property type="molecule type" value="Genomic_DNA"/>
</dbReference>
<dbReference type="GO" id="GO:0005524">
    <property type="term" value="F:ATP binding"/>
    <property type="evidence" value="ECO:0007669"/>
    <property type="project" value="UniProtKB-KW"/>
</dbReference>